<evidence type="ECO:0000313" key="3">
    <source>
        <dbReference type="Proteomes" id="UP000199420"/>
    </source>
</evidence>
<dbReference type="InterPro" id="IPR024096">
    <property type="entry name" value="NO_sig/Golgi_transp_ligand-bd"/>
</dbReference>
<gene>
    <name evidence="2" type="ORF">SAMN04487997_0055</name>
</gene>
<dbReference type="InterPro" id="IPR038158">
    <property type="entry name" value="H-NOX_domain_sf"/>
</dbReference>
<dbReference type="SMART" id="SM00989">
    <property type="entry name" value="V4R"/>
    <property type="match status" value="1"/>
</dbReference>
<accession>A0A1H6ZNJ6</accession>
<dbReference type="AlphaFoldDB" id="A0A1H6ZNJ6"/>
<protein>
    <submittedName>
        <fullName evidence="2">Haem-NO-binding</fullName>
    </submittedName>
</protein>
<feature type="domain" description="4-vinyl reductase 4VR" evidence="1">
    <location>
        <begin position="118"/>
        <end position="178"/>
    </location>
</feature>
<sequence>MKGIVFNLLAQVVQREYGEDAWDAMLESASASGVYTSLGTYPDDEVGRLVQAAASMLGQPPQAILRWFGRKAMPILADRFPAFFDPHTHTRDFVLTLNDIVHPEVRKLYPGALCPVFDFDGDDDDEVVQMRYHSHRKLCALAHGFVEGAADHYGETAIVTEPTCMHRGDEACLIVMQFAKAS</sequence>
<dbReference type="InterPro" id="IPR004096">
    <property type="entry name" value="V4R"/>
</dbReference>
<dbReference type="Proteomes" id="UP000199420">
    <property type="component" value="Unassembled WGS sequence"/>
</dbReference>
<dbReference type="SUPFAM" id="SSF111126">
    <property type="entry name" value="Ligand-binding domain in the NO signalling and Golgi transport"/>
    <property type="match status" value="1"/>
</dbReference>
<dbReference type="InterPro" id="IPR011644">
    <property type="entry name" value="Heme_NO-bd"/>
</dbReference>
<name>A0A1H6ZNJ6_9GAMM</name>
<dbReference type="GO" id="GO:0020037">
    <property type="term" value="F:heme binding"/>
    <property type="evidence" value="ECO:0007669"/>
    <property type="project" value="InterPro"/>
</dbReference>
<dbReference type="Gene3D" id="3.90.1520.10">
    <property type="entry name" value="H-NOX domain"/>
    <property type="match status" value="1"/>
</dbReference>
<dbReference type="Pfam" id="PF07700">
    <property type="entry name" value="HNOB"/>
    <property type="match status" value="1"/>
</dbReference>
<dbReference type="RefSeq" id="WP_091340376.1">
    <property type="nucleotide sequence ID" value="NZ_FNYC01000010.1"/>
</dbReference>
<proteinExistence type="predicted"/>
<organism evidence="2 3">
    <name type="scientific">Frateuria terrea</name>
    <dbReference type="NCBI Taxonomy" id="529704"/>
    <lineage>
        <taxon>Bacteria</taxon>
        <taxon>Pseudomonadati</taxon>
        <taxon>Pseudomonadota</taxon>
        <taxon>Gammaproteobacteria</taxon>
        <taxon>Lysobacterales</taxon>
        <taxon>Rhodanobacteraceae</taxon>
        <taxon>Frateuria</taxon>
    </lineage>
</organism>
<keyword evidence="3" id="KW-1185">Reference proteome</keyword>
<evidence type="ECO:0000259" key="1">
    <source>
        <dbReference type="SMART" id="SM00989"/>
    </source>
</evidence>
<dbReference type="OrthoDB" id="7266652at2"/>
<reference evidence="2 3" key="1">
    <citation type="submission" date="2016-10" db="EMBL/GenBank/DDBJ databases">
        <authorList>
            <person name="de Groot N.N."/>
        </authorList>
    </citation>
    <scope>NUCLEOTIDE SEQUENCE [LARGE SCALE GENOMIC DNA]</scope>
    <source>
        <strain evidence="2 3">DSM 26515</strain>
    </source>
</reference>
<dbReference type="EMBL" id="FNYC01000010">
    <property type="protein sequence ID" value="SEJ51170.1"/>
    <property type="molecule type" value="Genomic_DNA"/>
</dbReference>
<evidence type="ECO:0000313" key="2">
    <source>
        <dbReference type="EMBL" id="SEJ51170.1"/>
    </source>
</evidence>
<dbReference type="STRING" id="529704.SAMN02927913_0055"/>